<evidence type="ECO:0000256" key="8">
    <source>
        <dbReference type="ARBA" id="ARBA00022860"/>
    </source>
</evidence>
<dbReference type="Ensembl" id="ENSSFAT00005045715.1">
    <property type="protein sequence ID" value="ENSSFAP00005044158.1"/>
    <property type="gene ID" value="ENSSFAG00005021738.1"/>
</dbReference>
<dbReference type="FunFam" id="1.20.5.190:FF:000084">
    <property type="entry name" value="Abnormal spindle microtubule assembly"/>
    <property type="match status" value="2"/>
</dbReference>
<dbReference type="SMART" id="SM00033">
    <property type="entry name" value="CH"/>
    <property type="match status" value="2"/>
</dbReference>
<dbReference type="FunFam" id="1.10.418.10:FF:000051">
    <property type="entry name" value="Abnormal spindle-like microcephaly-associated protein homolog"/>
    <property type="match status" value="1"/>
</dbReference>
<dbReference type="GO" id="GO:0005516">
    <property type="term" value="F:calmodulin binding"/>
    <property type="evidence" value="ECO:0007669"/>
    <property type="project" value="UniProtKB-KW"/>
</dbReference>
<organism evidence="13 14">
    <name type="scientific">Salarias fasciatus</name>
    <name type="common">Jewelled blenny</name>
    <name type="synonym">Blennius fasciatus</name>
    <dbReference type="NCBI Taxonomy" id="181472"/>
    <lineage>
        <taxon>Eukaryota</taxon>
        <taxon>Metazoa</taxon>
        <taxon>Chordata</taxon>
        <taxon>Craniata</taxon>
        <taxon>Vertebrata</taxon>
        <taxon>Euteleostomi</taxon>
        <taxon>Actinopterygii</taxon>
        <taxon>Neopterygii</taxon>
        <taxon>Teleostei</taxon>
        <taxon>Neoteleostei</taxon>
        <taxon>Acanthomorphata</taxon>
        <taxon>Ovalentaria</taxon>
        <taxon>Blenniimorphae</taxon>
        <taxon>Blenniiformes</taxon>
        <taxon>Blennioidei</taxon>
        <taxon>Blenniidae</taxon>
        <taxon>Salariinae</taxon>
        <taxon>Salarias</taxon>
    </lineage>
</organism>
<dbReference type="SUPFAM" id="SSF48371">
    <property type="entry name" value="ARM repeat"/>
    <property type="match status" value="1"/>
</dbReference>
<keyword evidence="6" id="KW-0677">Repeat</keyword>
<evidence type="ECO:0000256" key="9">
    <source>
        <dbReference type="ARBA" id="ARBA00023054"/>
    </source>
</evidence>
<accession>A0A672IQM6</accession>
<feature type="domain" description="Calponin-homology (CH)" evidence="12">
    <location>
        <begin position="355"/>
        <end position="492"/>
    </location>
</feature>
<dbReference type="CDD" id="cd23767">
    <property type="entry name" value="IQCD"/>
    <property type="match status" value="4"/>
</dbReference>
<dbReference type="InterPro" id="IPR016024">
    <property type="entry name" value="ARM-type_fold"/>
</dbReference>
<dbReference type="PANTHER" id="PTHR22706:SF1">
    <property type="entry name" value="ASSEMBLY FACTOR FOR SPINDLE MICROTUBULES"/>
    <property type="match status" value="1"/>
</dbReference>
<dbReference type="InterPro" id="IPR011989">
    <property type="entry name" value="ARM-like"/>
</dbReference>
<dbReference type="InParanoid" id="A0A672IQM6"/>
<evidence type="ECO:0000259" key="12">
    <source>
        <dbReference type="PROSITE" id="PS50021"/>
    </source>
</evidence>
<keyword evidence="14" id="KW-1185">Reference proteome</keyword>
<comment type="subcellular location">
    <subcellularLocation>
        <location evidence="2">Cytoplasm</location>
    </subcellularLocation>
    <subcellularLocation>
        <location evidence="1">Nucleus</location>
    </subcellularLocation>
</comment>
<dbReference type="Gene3D" id="1.20.5.190">
    <property type="match status" value="8"/>
</dbReference>
<dbReference type="InterPro" id="IPR000048">
    <property type="entry name" value="IQ_motif_EF-hand-BS"/>
</dbReference>
<dbReference type="GO" id="GO:0007051">
    <property type="term" value="P:spindle organization"/>
    <property type="evidence" value="ECO:0007669"/>
    <property type="project" value="TreeGrafter"/>
</dbReference>
<dbReference type="SUPFAM" id="SSF47576">
    <property type="entry name" value="Calponin-homology domain, CH-domain"/>
    <property type="match status" value="1"/>
</dbReference>
<dbReference type="OMA" id="YSQKCCE"/>
<dbReference type="GO" id="GO:0051301">
    <property type="term" value="P:cell division"/>
    <property type="evidence" value="ECO:0007669"/>
    <property type="project" value="UniProtKB-KW"/>
</dbReference>
<feature type="domain" description="Calponin-homology (CH)" evidence="12">
    <location>
        <begin position="170"/>
        <end position="306"/>
    </location>
</feature>
<evidence type="ECO:0000256" key="5">
    <source>
        <dbReference type="ARBA" id="ARBA00022618"/>
    </source>
</evidence>
<dbReference type="Gene3D" id="1.25.10.10">
    <property type="entry name" value="Leucine-rich Repeat Variant"/>
    <property type="match status" value="1"/>
</dbReference>
<evidence type="ECO:0000313" key="13">
    <source>
        <dbReference type="Ensembl" id="ENSSFAP00005044158.1"/>
    </source>
</evidence>
<evidence type="ECO:0000256" key="7">
    <source>
        <dbReference type="ARBA" id="ARBA00022776"/>
    </source>
</evidence>
<dbReference type="Pfam" id="PF00307">
    <property type="entry name" value="CH"/>
    <property type="match status" value="1"/>
</dbReference>
<name>A0A672IQM6_SALFA</name>
<evidence type="ECO:0000256" key="6">
    <source>
        <dbReference type="ARBA" id="ARBA00022737"/>
    </source>
</evidence>
<dbReference type="SMART" id="SM00015">
    <property type="entry name" value="IQ"/>
    <property type="match status" value="15"/>
</dbReference>
<evidence type="ECO:0000256" key="10">
    <source>
        <dbReference type="ARBA" id="ARBA00023242"/>
    </source>
</evidence>
<dbReference type="SUPFAM" id="SSF52540">
    <property type="entry name" value="P-loop containing nucleoside triphosphate hydrolases"/>
    <property type="match status" value="3"/>
</dbReference>
<keyword evidence="8" id="KW-0112">Calmodulin-binding</keyword>
<evidence type="ECO:0000256" key="4">
    <source>
        <dbReference type="ARBA" id="ARBA00022553"/>
    </source>
</evidence>
<reference evidence="13" key="1">
    <citation type="submission" date="2019-06" db="EMBL/GenBank/DDBJ databases">
        <authorList>
            <consortium name="Wellcome Sanger Institute Data Sharing"/>
        </authorList>
    </citation>
    <scope>NUCLEOTIDE SEQUENCE [LARGE SCALE GENOMIC DNA]</scope>
</reference>
<dbReference type="InterPro" id="IPR051185">
    <property type="entry name" value="ASPM"/>
</dbReference>
<keyword evidence="7" id="KW-0498">Mitosis</keyword>
<dbReference type="PROSITE" id="PS50096">
    <property type="entry name" value="IQ"/>
    <property type="match status" value="9"/>
</dbReference>
<proteinExistence type="predicted"/>
<dbReference type="AlphaFoldDB" id="A0A672IQM6"/>
<keyword evidence="5" id="KW-0132">Cell division</keyword>
<dbReference type="GO" id="GO:0000278">
    <property type="term" value="P:mitotic cell cycle"/>
    <property type="evidence" value="ECO:0007669"/>
    <property type="project" value="TreeGrafter"/>
</dbReference>
<reference evidence="13" key="2">
    <citation type="submission" date="2025-08" db="UniProtKB">
        <authorList>
            <consortium name="Ensembl"/>
        </authorList>
    </citation>
    <scope>IDENTIFICATION</scope>
</reference>
<sequence length="1205" mass="139951">MSFSTYTARRKLNHLRRSACQIFMSEPMVKAIQRLEVEVEAGRLRVRVDRHLWKDIGERKKVLNWLLSYNPLWLRIGLETIYGELIPLQSNSDTLGLATFILQRLLWNPDIAAKFRHSSVSNLFKNGHEEALSRFTLKKLLLLVCFLDKAKESRLIEHNPCLFCQDAEFKTSKDLLLAFSRDFLSGEGILPRHLSYLGLPVSHSQKPLDEFNFAVKNLAVDLRCGVRLVRVMELFLQDWSLSEKLRMPAISRLQKVHNVDIALQALKSKGVDLKDDHGSTIDARDIVDGHREKTLGLLWKILLAFHVILNEDELREEICFLKDTFRTKQRLVSLRADQRPEPGPAEETASFKHDSRKMVLLMDWVRAVCDFYKLKVDNFTVAFSDGRVLCYLIHHYHPGLLPAAAVSHSTTQTVECSQRGYLELDLSASRESWLLEFDKLLKNEKNNFRTFNTAVAYLGGVPAMINPADMSNTIPNEKVVISYVSFLCSRLLDLRKESRAARVIQSAWRKYRLKQELQLYKLRTVQHEAAKIIQAAFRSYAALRGMRVRAELRRRHQAATVIQSSVRMFLCKKKFLLLQHKFTELKQSAVKIQAAFRGYRVRQNQRKRHNAATVIQAQFRMYRVHTAYRALKCAAMIIQDRYRAKVLKERQIQTYMAMKCAAVVIQAVYRGHLVRRKVAEMHRAATLIQRKFKSACLILQAAFRSMRVRAELRRRHQAATVIQSSVRMFLCKKKFLLLQHAAVIIQRRYRALQLCRSAVKIQAAFRGYRVRQNQRKRHNAATVIQAQFRMYRVHTAYRALKCAAMIIQDRYRAKVLKDREIQTYKAMKCAAVVIQAVYRGHLVRRKVAEMHRAATLIQRKFVTIRERRRFLAVKAAALVCQRWYRAVTLAKTQRLDYLTKLRAVVCLQAAYRGFRLDKELQLGKRPTIGVMVVYLFLIHHSSIQALWRGHRSRRQSDNPKLVALRHRLRQITATAKEEDKLINKTLLALDHLLHYKYFSYILEALKNLEITTRLSPECCQQLLGSGVTQVIFTLIRNCNRSVASMEVIALSIQVLLNLSKYHKTIDMVYSVENSVDTLVDMLQRYREKAGDKVAEKGSSIFTKTCCVLAILLQDQAHEVMKQPKVVDRIRSIYHFYLRKQKLDKERTPIKCKMLASDNATAHRSNPRSRYVRLFTPDWIIGRQKQHDVTDPFKGIRLIAEALILV</sequence>
<evidence type="ECO:0000256" key="1">
    <source>
        <dbReference type="ARBA" id="ARBA00004123"/>
    </source>
</evidence>
<dbReference type="GO" id="GO:0005634">
    <property type="term" value="C:nucleus"/>
    <property type="evidence" value="ECO:0007669"/>
    <property type="project" value="UniProtKB-SubCell"/>
</dbReference>
<dbReference type="InterPro" id="IPR001715">
    <property type="entry name" value="CH_dom"/>
</dbReference>
<dbReference type="InterPro" id="IPR036872">
    <property type="entry name" value="CH_dom_sf"/>
</dbReference>
<dbReference type="CDD" id="cd21224">
    <property type="entry name" value="CH_ASPM_rpt2"/>
    <property type="match status" value="1"/>
</dbReference>
<dbReference type="Pfam" id="PF00612">
    <property type="entry name" value="IQ"/>
    <property type="match status" value="11"/>
</dbReference>
<reference evidence="13" key="3">
    <citation type="submission" date="2025-09" db="UniProtKB">
        <authorList>
            <consortium name="Ensembl"/>
        </authorList>
    </citation>
    <scope>IDENTIFICATION</scope>
</reference>
<keyword evidence="4" id="KW-0597">Phosphoprotein</keyword>
<keyword evidence="3" id="KW-0963">Cytoplasm</keyword>
<dbReference type="CDD" id="cd21223">
    <property type="entry name" value="CH_ASPM_rpt1"/>
    <property type="match status" value="1"/>
</dbReference>
<dbReference type="InterPro" id="IPR027417">
    <property type="entry name" value="P-loop_NTPase"/>
</dbReference>
<protein>
    <recommendedName>
        <fullName evidence="12">Calponin-homology (CH) domain-containing protein</fullName>
    </recommendedName>
</protein>
<evidence type="ECO:0000256" key="11">
    <source>
        <dbReference type="ARBA" id="ARBA00023306"/>
    </source>
</evidence>
<dbReference type="Gene3D" id="1.10.418.10">
    <property type="entry name" value="Calponin-like domain"/>
    <property type="match status" value="2"/>
</dbReference>
<dbReference type="GO" id="GO:0000922">
    <property type="term" value="C:spindle pole"/>
    <property type="evidence" value="ECO:0007669"/>
    <property type="project" value="TreeGrafter"/>
</dbReference>
<dbReference type="PANTHER" id="PTHR22706">
    <property type="entry name" value="ASSEMBLY FACTOR FOR SPINDLE MICROTUBULES"/>
    <property type="match status" value="1"/>
</dbReference>
<dbReference type="GO" id="GO:0051295">
    <property type="term" value="P:establishment of meiotic spindle localization"/>
    <property type="evidence" value="ECO:0007669"/>
    <property type="project" value="TreeGrafter"/>
</dbReference>
<keyword evidence="10" id="KW-0539">Nucleus</keyword>
<evidence type="ECO:0000256" key="2">
    <source>
        <dbReference type="ARBA" id="ARBA00004496"/>
    </source>
</evidence>
<keyword evidence="11" id="KW-0131">Cell cycle</keyword>
<evidence type="ECO:0000313" key="14">
    <source>
        <dbReference type="Proteomes" id="UP000472267"/>
    </source>
</evidence>
<evidence type="ECO:0000256" key="3">
    <source>
        <dbReference type="ARBA" id="ARBA00022490"/>
    </source>
</evidence>
<keyword evidence="9" id="KW-0175">Coiled coil</keyword>
<dbReference type="GO" id="GO:0005737">
    <property type="term" value="C:cytoplasm"/>
    <property type="evidence" value="ECO:0007669"/>
    <property type="project" value="UniProtKB-SubCell"/>
</dbReference>
<gene>
    <name evidence="13" type="primary">aspm</name>
</gene>
<dbReference type="PROSITE" id="PS50021">
    <property type="entry name" value="CH"/>
    <property type="match status" value="2"/>
</dbReference>
<dbReference type="Proteomes" id="UP000472267">
    <property type="component" value="Chromosome 23"/>
</dbReference>